<evidence type="ECO:0000313" key="2">
    <source>
        <dbReference type="EMBL" id="PRQ39916.1"/>
    </source>
</evidence>
<dbReference type="Proteomes" id="UP000238479">
    <property type="component" value="Chromosome 4"/>
</dbReference>
<proteinExistence type="predicted"/>
<evidence type="ECO:0000313" key="3">
    <source>
        <dbReference type="Proteomes" id="UP000238479"/>
    </source>
</evidence>
<name>A0A2P6R0J5_ROSCH</name>
<feature type="region of interest" description="Disordered" evidence="1">
    <location>
        <begin position="1"/>
        <end position="22"/>
    </location>
</feature>
<dbReference type="AlphaFoldDB" id="A0A2P6R0J5"/>
<sequence>MAGTTSSSASNAMSEMDSSLKHGSGDIGWEYAELADASNLDRLKSYCPHQGKCGSL</sequence>
<evidence type="ECO:0000256" key="1">
    <source>
        <dbReference type="SAM" id="MobiDB-lite"/>
    </source>
</evidence>
<accession>A0A2P6R0J5</accession>
<keyword evidence="3" id="KW-1185">Reference proteome</keyword>
<protein>
    <submittedName>
        <fullName evidence="2">Uncharacterized protein</fullName>
    </submittedName>
</protein>
<comment type="caution">
    <text evidence="2">The sequence shown here is derived from an EMBL/GenBank/DDBJ whole genome shotgun (WGS) entry which is preliminary data.</text>
</comment>
<dbReference type="EMBL" id="PDCK01000042">
    <property type="protein sequence ID" value="PRQ39916.1"/>
    <property type="molecule type" value="Genomic_DNA"/>
</dbReference>
<reference evidence="2 3" key="1">
    <citation type="journal article" date="2018" name="Nat. Genet.">
        <title>The Rosa genome provides new insights in the design of modern roses.</title>
        <authorList>
            <person name="Bendahmane M."/>
        </authorList>
    </citation>
    <scope>NUCLEOTIDE SEQUENCE [LARGE SCALE GENOMIC DNA]</scope>
    <source>
        <strain evidence="3">cv. Old Blush</strain>
    </source>
</reference>
<gene>
    <name evidence="2" type="ORF">RchiOBHm_Chr4g0430441</name>
</gene>
<dbReference type="Gramene" id="PRQ39916">
    <property type="protein sequence ID" value="PRQ39916"/>
    <property type="gene ID" value="RchiOBHm_Chr4g0430441"/>
</dbReference>
<feature type="compositionally biased region" description="Polar residues" evidence="1">
    <location>
        <begin position="1"/>
        <end position="17"/>
    </location>
</feature>
<organism evidence="2 3">
    <name type="scientific">Rosa chinensis</name>
    <name type="common">China rose</name>
    <dbReference type="NCBI Taxonomy" id="74649"/>
    <lineage>
        <taxon>Eukaryota</taxon>
        <taxon>Viridiplantae</taxon>
        <taxon>Streptophyta</taxon>
        <taxon>Embryophyta</taxon>
        <taxon>Tracheophyta</taxon>
        <taxon>Spermatophyta</taxon>
        <taxon>Magnoliopsida</taxon>
        <taxon>eudicotyledons</taxon>
        <taxon>Gunneridae</taxon>
        <taxon>Pentapetalae</taxon>
        <taxon>rosids</taxon>
        <taxon>fabids</taxon>
        <taxon>Rosales</taxon>
        <taxon>Rosaceae</taxon>
        <taxon>Rosoideae</taxon>
        <taxon>Rosoideae incertae sedis</taxon>
        <taxon>Rosa</taxon>
    </lineage>
</organism>